<evidence type="ECO:0000256" key="1">
    <source>
        <dbReference type="ARBA" id="ARBA00022801"/>
    </source>
</evidence>
<dbReference type="EC" id="3.1.2.-" evidence="3"/>
<evidence type="ECO:0000259" key="2">
    <source>
        <dbReference type="Pfam" id="PF03061"/>
    </source>
</evidence>
<name>A0ABU0VQX9_9GAMM</name>
<feature type="domain" description="Thioesterase" evidence="2">
    <location>
        <begin position="53"/>
        <end position="128"/>
    </location>
</feature>
<evidence type="ECO:0000313" key="4">
    <source>
        <dbReference type="Proteomes" id="UP001177872"/>
    </source>
</evidence>
<comment type="caution">
    <text evidence="3">The sequence shown here is derived from an EMBL/GenBank/DDBJ whole genome shotgun (WGS) entry which is preliminary data.</text>
</comment>
<dbReference type="EMBL" id="JAVCZN010000014">
    <property type="protein sequence ID" value="MDQ1863848.1"/>
    <property type="molecule type" value="Genomic_DNA"/>
</dbReference>
<proteinExistence type="predicted"/>
<dbReference type="InterPro" id="IPR006683">
    <property type="entry name" value="Thioestr_dom"/>
</dbReference>
<dbReference type="CDD" id="cd03443">
    <property type="entry name" value="PaaI_thioesterase"/>
    <property type="match status" value="1"/>
</dbReference>
<protein>
    <submittedName>
        <fullName evidence="3">PaaI family thioesterase</fullName>
        <ecNumber evidence="3">3.1.2.-</ecNumber>
    </submittedName>
</protein>
<evidence type="ECO:0000313" key="3">
    <source>
        <dbReference type="EMBL" id="MDQ1863848.1"/>
    </source>
</evidence>
<accession>A0ABU0VQX9</accession>
<dbReference type="RefSeq" id="WP_262943328.1">
    <property type="nucleotide sequence ID" value="NZ_JAIQCT010000054.1"/>
</dbReference>
<dbReference type="NCBIfam" id="TIGR00369">
    <property type="entry name" value="unchar_dom_1"/>
    <property type="match status" value="1"/>
</dbReference>
<dbReference type="InterPro" id="IPR003736">
    <property type="entry name" value="PAAI_dom"/>
</dbReference>
<dbReference type="SUPFAM" id="SSF54637">
    <property type="entry name" value="Thioesterase/thiol ester dehydrase-isomerase"/>
    <property type="match status" value="1"/>
</dbReference>
<sequence>MNRNAVFWRVVSGELPLPPAAKTLGWQFVRYDEGAREIHVAYTAEATLTNPLGNVQGGILSAMLDDCMGPVIYATLPPNKIAVTVESKTIFIRPASPGKILGTGKIEHIKGNLCFTSGQLSDTSGRVLATATAIFRIGKLRWNGLIIPSSVANGMIKWKLRRYKKE</sequence>
<gene>
    <name evidence="3" type="ORF">Q6237_22970</name>
</gene>
<organism evidence="3 4">
    <name type="scientific">Serratia ureilytica</name>
    <dbReference type="NCBI Taxonomy" id="300181"/>
    <lineage>
        <taxon>Bacteria</taxon>
        <taxon>Pseudomonadati</taxon>
        <taxon>Pseudomonadota</taxon>
        <taxon>Gammaproteobacteria</taxon>
        <taxon>Enterobacterales</taxon>
        <taxon>Yersiniaceae</taxon>
        <taxon>Serratia</taxon>
    </lineage>
</organism>
<keyword evidence="1 3" id="KW-0378">Hydrolase</keyword>
<reference evidence="3" key="1">
    <citation type="submission" date="2023-07" db="EMBL/GenBank/DDBJ databases">
        <title>In vitro acaricidal activity of Serratia ureilytica strains isolated from Mimosa pudica nodules againts the dust mite Tyrophagus putrescentiae.</title>
        <authorList>
            <person name="Wong-Villareal A."/>
            <person name="Cerqueda-Garcia D."/>
        </authorList>
    </citation>
    <scope>NUCLEOTIDE SEQUENCE</scope>
    <source>
        <strain evidence="3">UTS2</strain>
    </source>
</reference>
<dbReference type="Pfam" id="PF03061">
    <property type="entry name" value="4HBT"/>
    <property type="match status" value="1"/>
</dbReference>
<dbReference type="Gene3D" id="3.10.129.10">
    <property type="entry name" value="Hotdog Thioesterase"/>
    <property type="match status" value="1"/>
</dbReference>
<dbReference type="InterPro" id="IPR029069">
    <property type="entry name" value="HotDog_dom_sf"/>
</dbReference>
<dbReference type="Proteomes" id="UP001177872">
    <property type="component" value="Unassembled WGS sequence"/>
</dbReference>
<dbReference type="GO" id="GO:0016787">
    <property type="term" value="F:hydrolase activity"/>
    <property type="evidence" value="ECO:0007669"/>
    <property type="project" value="UniProtKB-KW"/>
</dbReference>
<keyword evidence="4" id="KW-1185">Reference proteome</keyword>